<dbReference type="Proteomes" id="UP001158598">
    <property type="component" value="Chromosome"/>
</dbReference>
<protein>
    <submittedName>
        <fullName evidence="4">Cytochrome c5530 family protein</fullName>
    </submittedName>
</protein>
<dbReference type="Gene3D" id="2.60.40.10">
    <property type="entry name" value="Immunoglobulins"/>
    <property type="match status" value="1"/>
</dbReference>
<evidence type="ECO:0000256" key="1">
    <source>
        <dbReference type="ARBA" id="ARBA00022729"/>
    </source>
</evidence>
<dbReference type="InterPro" id="IPR036280">
    <property type="entry name" value="Multihaem_cyt_sf"/>
</dbReference>
<dbReference type="RefSeq" id="WP_282213284.1">
    <property type="nucleotide sequence ID" value="NZ_OX458332.1"/>
</dbReference>
<proteinExistence type="predicted"/>
<evidence type="ECO:0000313" key="4">
    <source>
        <dbReference type="EMBL" id="CAI8848465.1"/>
    </source>
</evidence>
<dbReference type="InterPro" id="IPR013783">
    <property type="entry name" value="Ig-like_fold"/>
</dbReference>
<sequence length="1062" mass="114185">MNNSRRPQSFTSSRNPFLACLSICFALALAPESVLAAAKLKIAKASWSEKTGVLTVKGSLKNSAGPVEIYDINGRRLVAIGDSRQGGAFGASISRDALAAVPCAVRVQSGDGEAIKAVKGAPKSCSGVPTCSIVSPVDGTALQMGVETHFEANATARDPAALPLKYEWDFGGGAMGFPAGTLVQSGSVGEHATFVRDHGIYRVRFVVTDALGHRCEDSIAVSVGQAPTAPPAVASLAAASVQAAPKFGSELEGKAGDVVVLPFAHSAAMGQGVVNLDAGNPWPGFFHLNAIAYTKARQPLNVDADAYELFYSAAVNPADPVGADSINSTSRNYPVGSSFSQAQIRKTDMWEAQEGWETTAGYEPFWTVDENTPTVSPLWKDPPTITKILNAAFPDMWGQGADWTWYLARNSVPDEGYLTGKFETRMTGNPGDKDNFKGGLMPGKDNPYQANTPQAFLTREADTQAFLALGIPLTDMDDQGRVNPFPVMRVEVRSKSTGQTAAAADVALNTAKDVRCSECHVYGGIGADPTVKRYLRPQKKDASGNPVFDGYGNKVLLAGEQNPRVEYFPDYMNSNPKSLEEKENEAFWNQYAIHAFMELEDRTGALLDDWDPDADGIAGEGNSHPWENGLRYIKQFKVPEPCQWCHQSAYLNECGYGTTNWDGLEYGPSEHRFHGRIQVDGQGKVIRDAQGRPLMWDDQGTGKTNPNSLFPVVDKQGNKVAMEQNCLKCHVGASQKGYHDPMYSAGIQCADCHGDMLAVGAVFAKKAQGDQPRNAKGELVDPTKLDEQGNPTPVHRVDYLDQPNCGSCHTGNGSEPVRKLAYDAADPAATPLLPENPRFAVNSAKIAFNYLDWDMNRVDKSYDLPLFRKSLDTHGKVPCAACHGSTHAIWPIKEPGANENVTALQLQGHTGTILECNVCHTADSFAKKEDLDGGQYSGDAKAGILGGPHNMHPVNDPYWWKGAQGDGANSDGTAYGGWHNDYAKLPGMKGEDQCAACHGNDHKGTRLSKTPVDRVFDFRGFDGKKLKKAGFKTKVVKVAAGTPIGCDTCHSLQTSFKGAPGH</sequence>
<gene>
    <name evidence="4" type="ORF">MCNOR_2448</name>
</gene>
<dbReference type="SUPFAM" id="SSF48695">
    <property type="entry name" value="Multiheme cytochromes"/>
    <property type="match status" value="1"/>
</dbReference>
<organism evidence="4 5">
    <name type="scientific">Methylococcus capsulatus</name>
    <dbReference type="NCBI Taxonomy" id="414"/>
    <lineage>
        <taxon>Bacteria</taxon>
        <taxon>Pseudomonadati</taxon>
        <taxon>Pseudomonadota</taxon>
        <taxon>Gammaproteobacteria</taxon>
        <taxon>Methylococcales</taxon>
        <taxon>Methylococcaceae</taxon>
        <taxon>Methylococcus</taxon>
    </lineage>
</organism>
<keyword evidence="1 3" id="KW-0732">Signal</keyword>
<dbReference type="EMBL" id="OX458332">
    <property type="protein sequence ID" value="CAI8848465.1"/>
    <property type="molecule type" value="Genomic_DNA"/>
</dbReference>
<feature type="region of interest" description="Disordered" evidence="2">
    <location>
        <begin position="767"/>
        <end position="790"/>
    </location>
</feature>
<evidence type="ECO:0000313" key="5">
    <source>
        <dbReference type="Proteomes" id="UP001158598"/>
    </source>
</evidence>
<feature type="compositionally biased region" description="Basic and acidic residues" evidence="2">
    <location>
        <begin position="773"/>
        <end position="787"/>
    </location>
</feature>
<name>A0AA35UJ38_METCP</name>
<accession>A0AA35UJ38</accession>
<dbReference type="PANTHER" id="PTHR35038">
    <property type="entry name" value="DISSIMILATORY SULFITE REDUCTASE SIRA"/>
    <property type="match status" value="1"/>
</dbReference>
<evidence type="ECO:0000256" key="2">
    <source>
        <dbReference type="SAM" id="MobiDB-lite"/>
    </source>
</evidence>
<evidence type="ECO:0000256" key="3">
    <source>
        <dbReference type="SAM" id="SignalP"/>
    </source>
</evidence>
<dbReference type="InterPro" id="IPR051829">
    <property type="entry name" value="Multiheme_Cytochr_ET"/>
</dbReference>
<feature type="chain" id="PRO_5041370440" evidence="3">
    <location>
        <begin position="37"/>
        <end position="1062"/>
    </location>
</feature>
<feature type="signal peptide" evidence="3">
    <location>
        <begin position="1"/>
        <end position="36"/>
    </location>
</feature>
<dbReference type="Gene3D" id="1.10.1130.10">
    <property type="entry name" value="Flavocytochrome C3, Chain A"/>
    <property type="match status" value="1"/>
</dbReference>
<dbReference type="AlphaFoldDB" id="A0AA35UJ38"/>
<reference evidence="4" key="1">
    <citation type="submission" date="2023-03" db="EMBL/GenBank/DDBJ databases">
        <authorList>
            <person name="Pearce D."/>
        </authorList>
    </citation>
    <scope>NUCLEOTIDE SEQUENCE</scope>
    <source>
        <strain evidence="4">Mc</strain>
    </source>
</reference>